<gene>
    <name evidence="1" type="primary">ORF29250</name>
</gene>
<sequence length="85" mass="10151">VARIEEQLLHWLTETNQYEKFVNSLQSCRTNSQRVACLYSLPITDRIFHVEKHFKCKNKEEANLLREEGNKLFKDKNYLAAMNVY</sequence>
<accession>A0A0B6YLJ1</accession>
<reference evidence="1" key="1">
    <citation type="submission" date="2014-12" db="EMBL/GenBank/DDBJ databases">
        <title>Insight into the proteome of Arion vulgaris.</title>
        <authorList>
            <person name="Aradska J."/>
            <person name="Bulat T."/>
            <person name="Smidak R."/>
            <person name="Sarate P."/>
            <person name="Gangsoo J."/>
            <person name="Sialana F."/>
            <person name="Bilban M."/>
            <person name="Lubec G."/>
        </authorList>
    </citation>
    <scope>NUCLEOTIDE SEQUENCE</scope>
    <source>
        <tissue evidence="1">Skin</tissue>
    </source>
</reference>
<dbReference type="EMBL" id="HACG01010223">
    <property type="protein sequence ID" value="CEK57088.1"/>
    <property type="molecule type" value="Transcribed_RNA"/>
</dbReference>
<protein>
    <submittedName>
        <fullName evidence="1">Uncharacterized protein</fullName>
    </submittedName>
</protein>
<dbReference type="AlphaFoldDB" id="A0A0B6YLJ1"/>
<evidence type="ECO:0000313" key="1">
    <source>
        <dbReference type="EMBL" id="CEK57088.1"/>
    </source>
</evidence>
<feature type="non-terminal residue" evidence="1">
    <location>
        <position position="85"/>
    </location>
</feature>
<name>A0A0B6YLJ1_9EUPU</name>
<proteinExistence type="predicted"/>
<feature type="non-terminal residue" evidence="1">
    <location>
        <position position="1"/>
    </location>
</feature>
<organism evidence="1">
    <name type="scientific">Arion vulgaris</name>
    <dbReference type="NCBI Taxonomy" id="1028688"/>
    <lineage>
        <taxon>Eukaryota</taxon>
        <taxon>Metazoa</taxon>
        <taxon>Spiralia</taxon>
        <taxon>Lophotrochozoa</taxon>
        <taxon>Mollusca</taxon>
        <taxon>Gastropoda</taxon>
        <taxon>Heterobranchia</taxon>
        <taxon>Euthyneura</taxon>
        <taxon>Panpulmonata</taxon>
        <taxon>Eupulmonata</taxon>
        <taxon>Stylommatophora</taxon>
        <taxon>Helicina</taxon>
        <taxon>Arionoidea</taxon>
        <taxon>Arionidae</taxon>
        <taxon>Arion</taxon>
    </lineage>
</organism>